<proteinExistence type="predicted"/>
<dbReference type="EMBL" id="CP000927">
    <property type="protein sequence ID" value="ABZ71682.1"/>
    <property type="molecule type" value="Genomic_DNA"/>
</dbReference>
<reference evidence="1" key="1">
    <citation type="submission" date="2008-01" db="EMBL/GenBank/DDBJ databases">
        <title>Complete sequence of chromosome of Caulobacter sp. K31.</title>
        <authorList>
            <consortium name="US DOE Joint Genome Institute"/>
            <person name="Copeland A."/>
            <person name="Lucas S."/>
            <person name="Lapidus A."/>
            <person name="Barry K."/>
            <person name="Glavina del Rio T."/>
            <person name="Dalin E."/>
            <person name="Tice H."/>
            <person name="Pitluck S."/>
            <person name="Bruce D."/>
            <person name="Goodwin L."/>
            <person name="Thompson L.S."/>
            <person name="Brettin T."/>
            <person name="Detter J.C."/>
            <person name="Han C."/>
            <person name="Schmutz J."/>
            <person name="Larimer F."/>
            <person name="Land M."/>
            <person name="Hauser L."/>
            <person name="Kyrpides N."/>
            <person name="Kim E."/>
            <person name="Stephens C."/>
            <person name="Richardson P."/>
        </authorList>
    </citation>
    <scope>NUCLEOTIDE SEQUENCE [LARGE SCALE GENOMIC DNA]</scope>
    <source>
        <strain evidence="1">K31</strain>
    </source>
</reference>
<name>B0SWQ4_CAUSK</name>
<dbReference type="HOGENOM" id="CLU_080978_0_0_5"/>
<evidence type="ECO:0008006" key="2">
    <source>
        <dbReference type="Google" id="ProtNLM"/>
    </source>
</evidence>
<dbReference type="Pfam" id="PF12787">
    <property type="entry name" value="EcsC"/>
    <property type="match status" value="1"/>
</dbReference>
<gene>
    <name evidence="1" type="ordered locus">Caul_2555</name>
</gene>
<sequence length="251" mass="27128">MSVNYTQDLAAWRARITKPAGALGKASRAVQRRINMIIPEKVHAAITAAMSAMTKAILTGADFATASPLHNASLEDREAKVLAAIDGWKKAAGAEGGVAGAGGFLLAAADFPLLMSFKLKLLFEIAALYGHDGGVLSERLYILHIFELAFSDVEHRVKVLEAMDDWDARPHPADLAEFDWRSFQQQYRDHIDLAKLAQLLPVVGAPVGAVVNWRLTAHLGKTAMMAYRMRWVDEAKGGALNPLPAGEGFGV</sequence>
<evidence type="ECO:0000313" key="1">
    <source>
        <dbReference type="EMBL" id="ABZ71682.1"/>
    </source>
</evidence>
<protein>
    <recommendedName>
        <fullName evidence="2">EcsC protein</fullName>
    </recommendedName>
</protein>
<dbReference type="OrthoDB" id="1705901at2"/>
<dbReference type="AlphaFoldDB" id="B0SWQ4"/>
<dbReference type="PANTHER" id="PTHR41260:SF1">
    <property type="entry name" value="PROTEIN ECSC"/>
    <property type="match status" value="1"/>
</dbReference>
<organism evidence="1">
    <name type="scientific">Caulobacter sp. (strain K31)</name>
    <dbReference type="NCBI Taxonomy" id="366602"/>
    <lineage>
        <taxon>Bacteria</taxon>
        <taxon>Pseudomonadati</taxon>
        <taxon>Pseudomonadota</taxon>
        <taxon>Alphaproteobacteria</taxon>
        <taxon>Caulobacterales</taxon>
        <taxon>Caulobacteraceae</taxon>
        <taxon>Caulobacter</taxon>
    </lineage>
</organism>
<dbReference type="STRING" id="366602.Caul_2555"/>
<dbReference type="InterPro" id="IPR024787">
    <property type="entry name" value="EcsC"/>
</dbReference>
<dbReference type="eggNOG" id="COG0667">
    <property type="taxonomic scope" value="Bacteria"/>
</dbReference>
<dbReference type="PANTHER" id="PTHR41260">
    <property type="entry name" value="PROTEIN ECSC"/>
    <property type="match status" value="1"/>
</dbReference>
<dbReference type="KEGG" id="cak:Caul_2555"/>
<accession>B0SWQ4</accession>